<dbReference type="PATRIC" id="fig|37923.10.peg.1380"/>
<keyword evidence="1" id="KW-1133">Transmembrane helix</keyword>
<dbReference type="RefSeq" id="WP_058731294.1">
    <property type="nucleotide sequence ID" value="NZ_CP065738.1"/>
</dbReference>
<gene>
    <name evidence="2" type="ORF">BK826_00445</name>
    <name evidence="3" type="ORF">I6G21_08745</name>
    <name evidence="4" type="ORF">I6H58_01510</name>
</gene>
<dbReference type="AlphaFoldDB" id="A0A147E9H5"/>
<keyword evidence="1" id="KW-0472">Membrane</keyword>
<protein>
    <submittedName>
        <fullName evidence="2">Uncharacterized protein</fullName>
    </submittedName>
</protein>
<accession>A0A147E9H5</accession>
<evidence type="ECO:0000313" key="7">
    <source>
        <dbReference type="Proteomes" id="UP000595221"/>
    </source>
</evidence>
<evidence type="ECO:0000313" key="5">
    <source>
        <dbReference type="Proteomes" id="UP000179540"/>
    </source>
</evidence>
<feature type="transmembrane region" description="Helical" evidence="1">
    <location>
        <begin position="12"/>
        <end position="33"/>
    </location>
</feature>
<dbReference type="Proteomes" id="UP000179540">
    <property type="component" value="Unassembled WGS sequence"/>
</dbReference>
<proteinExistence type="predicted"/>
<reference evidence="2 5" key="1">
    <citation type="submission" date="2016-10" db="EMBL/GenBank/DDBJ databases">
        <title>Draft genome sequence of strain LCT isolated from the Shenzhou X spacecraft of China.</title>
        <authorList>
            <person name="Huang B."/>
        </authorList>
    </citation>
    <scope>NUCLEOTIDE SEQUENCE [LARGE SCALE GENOMIC DNA]</scope>
    <source>
        <strain evidence="2 5">LCT-H5</strain>
    </source>
</reference>
<dbReference type="Proteomes" id="UP000594975">
    <property type="component" value="Chromosome"/>
</dbReference>
<name>A0A147E9H5_9MICC</name>
<evidence type="ECO:0000313" key="3">
    <source>
        <dbReference type="EMBL" id="QPT53346.1"/>
    </source>
</evidence>
<evidence type="ECO:0000313" key="2">
    <source>
        <dbReference type="EMBL" id="OIJ36938.1"/>
    </source>
</evidence>
<organism evidence="2 5">
    <name type="scientific">Rothia kristinae</name>
    <dbReference type="NCBI Taxonomy" id="37923"/>
    <lineage>
        <taxon>Bacteria</taxon>
        <taxon>Bacillati</taxon>
        <taxon>Actinomycetota</taxon>
        <taxon>Actinomycetes</taxon>
        <taxon>Micrococcales</taxon>
        <taxon>Micrococcaceae</taxon>
        <taxon>Rothia</taxon>
    </lineage>
</organism>
<dbReference type="EMBL" id="CP066078">
    <property type="protein sequence ID" value="QQC59698.1"/>
    <property type="molecule type" value="Genomic_DNA"/>
</dbReference>
<evidence type="ECO:0000313" key="4">
    <source>
        <dbReference type="EMBL" id="QQC59698.1"/>
    </source>
</evidence>
<dbReference type="GeneID" id="61263477"/>
<dbReference type="EMBL" id="MODZ01000001">
    <property type="protein sequence ID" value="OIJ36938.1"/>
    <property type="molecule type" value="Genomic_DNA"/>
</dbReference>
<dbReference type="KEGG" id="rkr:I6G21_08745"/>
<keyword evidence="1" id="KW-0812">Transmembrane</keyword>
<dbReference type="Proteomes" id="UP000595221">
    <property type="component" value="Chromosome"/>
</dbReference>
<evidence type="ECO:0000313" key="6">
    <source>
        <dbReference type="Proteomes" id="UP000594975"/>
    </source>
</evidence>
<dbReference type="EMBL" id="CP065738">
    <property type="protein sequence ID" value="QPT53346.1"/>
    <property type="molecule type" value="Genomic_DNA"/>
</dbReference>
<sequence length="78" mass="8607">MSEQRQKQPAHVTGFILIAVFCVGAALFLWAMPTDNPDFVLWGQIFLGFTALFSLAAAIYGWVRPVEHGTDLEVSGDH</sequence>
<feature type="transmembrane region" description="Helical" evidence="1">
    <location>
        <begin position="39"/>
        <end position="63"/>
    </location>
</feature>
<reference evidence="6 7" key="2">
    <citation type="submission" date="2020-12" db="EMBL/GenBank/DDBJ databases">
        <title>FDA dAtabase for Regulatory Grade micrObial Sequences (FDA-ARGOS): Supporting development and validation of Infectious Disease Dx tests.</title>
        <authorList>
            <person name="Sproer C."/>
            <person name="Gronow S."/>
            <person name="Severitt S."/>
            <person name="Schroder I."/>
            <person name="Tallon L."/>
            <person name="Sadzewicz L."/>
            <person name="Zhao X."/>
            <person name="Boylan J."/>
            <person name="Ott S."/>
            <person name="Bowen H."/>
            <person name="Vavikolanu K."/>
            <person name="Mehta A."/>
            <person name="Aluvathingal J."/>
            <person name="Nadendla S."/>
            <person name="Lowell S."/>
            <person name="Myers T."/>
            <person name="Yan Y."/>
            <person name="Sichtig H."/>
        </authorList>
    </citation>
    <scope>NUCLEOTIDE SEQUENCE [LARGE SCALE GENOMIC DNA]</scope>
    <source>
        <strain evidence="4 7">FDAARGOS_1001</strain>
        <strain evidence="3 6">FDAARGOS_864</strain>
    </source>
</reference>
<evidence type="ECO:0000256" key="1">
    <source>
        <dbReference type="SAM" id="Phobius"/>
    </source>
</evidence>